<dbReference type="PROSITE" id="PS50011">
    <property type="entry name" value="PROTEIN_KINASE_DOM"/>
    <property type="match status" value="1"/>
</dbReference>
<dbReference type="PROSITE" id="PS00107">
    <property type="entry name" value="PROTEIN_KINASE_ATP"/>
    <property type="match status" value="1"/>
</dbReference>
<evidence type="ECO:0000313" key="23">
    <source>
        <dbReference type="Proteomes" id="UP000028837"/>
    </source>
</evidence>
<accession>A0A086JCY4</accession>
<evidence type="ECO:0000256" key="20">
    <source>
        <dbReference type="SAM" id="MobiDB-lite"/>
    </source>
</evidence>
<evidence type="ECO:0000256" key="7">
    <source>
        <dbReference type="ARBA" id="ARBA00022737"/>
    </source>
</evidence>
<feature type="binding site" evidence="16">
    <location>
        <position position="224"/>
    </location>
    <ligand>
        <name>ATP</name>
        <dbReference type="ChEBI" id="CHEBI:30616"/>
    </ligand>
</feature>
<dbReference type="FunFam" id="1.10.510.10:FF:000571">
    <property type="entry name" value="Maternal embryonic leucine zipper kinase"/>
    <property type="match status" value="1"/>
</dbReference>
<evidence type="ECO:0000256" key="4">
    <source>
        <dbReference type="ARBA" id="ARBA00022527"/>
    </source>
</evidence>
<reference evidence="22 23" key="1">
    <citation type="submission" date="2014-02" db="EMBL/GenBank/DDBJ databases">
        <authorList>
            <person name="Sibley D."/>
            <person name="Venepally P."/>
            <person name="Karamycheva S."/>
            <person name="Hadjithomas M."/>
            <person name="Khan A."/>
            <person name="Brunk B."/>
            <person name="Roos D."/>
            <person name="Caler E."/>
            <person name="Lorenzi H."/>
        </authorList>
    </citation>
    <scope>NUCLEOTIDE SEQUENCE [LARGE SCALE GENOMIC DNA]</scope>
    <source>
        <strain evidence="22 23">GAB2-2007-GAL-DOM2</strain>
    </source>
</reference>
<keyword evidence="6" id="KW-0479">Metal-binding</keyword>
<dbReference type="Gene3D" id="1.10.510.10">
    <property type="entry name" value="Transferase(Phosphotransferase) domain 1"/>
    <property type="match status" value="1"/>
</dbReference>
<evidence type="ECO:0000256" key="12">
    <source>
        <dbReference type="ARBA" id="ARBA00024334"/>
    </source>
</evidence>
<dbReference type="OrthoDB" id="328513at2759"/>
<dbReference type="AlphaFoldDB" id="A0A086JCY4"/>
<evidence type="ECO:0000256" key="3">
    <source>
        <dbReference type="ARBA" id="ARBA00012513"/>
    </source>
</evidence>
<dbReference type="GO" id="GO:0046872">
    <property type="term" value="F:metal ion binding"/>
    <property type="evidence" value="ECO:0007669"/>
    <property type="project" value="UniProtKB-KW"/>
</dbReference>
<dbReference type="InterPro" id="IPR030616">
    <property type="entry name" value="Aur-like"/>
</dbReference>
<protein>
    <recommendedName>
        <fullName evidence="3">non-specific serine/threonine protein kinase</fullName>
        <ecNumber evidence="3">2.7.11.1</ecNumber>
    </recommendedName>
</protein>
<evidence type="ECO:0000256" key="8">
    <source>
        <dbReference type="ARBA" id="ARBA00022741"/>
    </source>
</evidence>
<evidence type="ECO:0000256" key="19">
    <source>
        <dbReference type="RuleBase" id="RU000304"/>
    </source>
</evidence>
<dbReference type="PROSITE" id="PS00108">
    <property type="entry name" value="PROTEIN_KINASE_ST"/>
    <property type="match status" value="1"/>
</dbReference>
<sequence>MGNRDTKINGDGTTSRERLQEGTNKASSLFSRLRRSTAAEAYEETNPGPSEIGQHLRTGKFPWKSTGLRFSETNIRRFYDLKLRLLGRGTFGIVVTGRHRLSGIDFAVKIVQKTTVKNVDTKTMFYREIDCLRSLHHRNILRYYDFFEDDSFCYAILELCSGGDLLKRLKKMAVVTEEHVVNYVRQMLEAIHHCHERGIMHRDLKADNFLFLTNDDDSPLVLIDFGLALQFEPGTKYTIICGSPRYIAPEVFEQAYDEKCDLWSLGIVVYAMLYGTHPFGVHSKSTFHEIRQEVSAGTVPYPNNPGLQPPSLLAQSFLQDLLQHNPAKRPNALEAMQHPWLLAPAAYLADYQIHPEIRYLAYKRAAEGRLAPMDDGVRRQLAELQRMTVTASRKGHSRYSN</sequence>
<evidence type="ECO:0000256" key="15">
    <source>
        <dbReference type="PIRSR" id="PIRSR630616-1"/>
    </source>
</evidence>
<keyword evidence="4 19" id="KW-0723">Serine/threonine-protein kinase</keyword>
<dbReference type="GO" id="GO:0106310">
    <property type="term" value="F:protein serine kinase activity"/>
    <property type="evidence" value="ECO:0007669"/>
    <property type="project" value="RHEA"/>
</dbReference>
<evidence type="ECO:0000256" key="14">
    <source>
        <dbReference type="ARBA" id="ARBA00048679"/>
    </source>
</evidence>
<dbReference type="FunFam" id="3.30.200.20:FF:000315">
    <property type="entry name" value="Calcium-dependent protein kinase 3"/>
    <property type="match status" value="1"/>
</dbReference>
<evidence type="ECO:0000256" key="13">
    <source>
        <dbReference type="ARBA" id="ARBA00047899"/>
    </source>
</evidence>
<evidence type="ECO:0000259" key="21">
    <source>
        <dbReference type="PROSITE" id="PS50011"/>
    </source>
</evidence>
<comment type="cofactor">
    <cofactor evidence="1">
        <name>Mg(2+)</name>
        <dbReference type="ChEBI" id="CHEBI:18420"/>
    </cofactor>
</comment>
<evidence type="ECO:0000256" key="1">
    <source>
        <dbReference type="ARBA" id="ARBA00001946"/>
    </source>
</evidence>
<proteinExistence type="inferred from homology"/>
<keyword evidence="10" id="KW-0106">Calcium</keyword>
<feature type="active site" description="Proton acceptor" evidence="15">
    <location>
        <position position="203"/>
    </location>
</feature>
<evidence type="ECO:0000256" key="5">
    <source>
        <dbReference type="ARBA" id="ARBA00022679"/>
    </source>
</evidence>
<dbReference type="Proteomes" id="UP000028837">
    <property type="component" value="Unassembled WGS sequence"/>
</dbReference>
<comment type="similarity">
    <text evidence="12">Belongs to the protein kinase superfamily. Ser/Thr protein kinase family. CDPK subfamily.</text>
</comment>
<dbReference type="CDD" id="cd05117">
    <property type="entry name" value="STKc_CAMK"/>
    <property type="match status" value="1"/>
</dbReference>
<evidence type="ECO:0000256" key="18">
    <source>
        <dbReference type="PROSITE-ProRule" id="PRU10141"/>
    </source>
</evidence>
<dbReference type="SMART" id="SM00220">
    <property type="entry name" value="S_TKc"/>
    <property type="match status" value="1"/>
</dbReference>
<evidence type="ECO:0000256" key="17">
    <source>
        <dbReference type="PIRSR" id="PIRSR630616-3"/>
    </source>
</evidence>
<dbReference type="EC" id="2.7.11.1" evidence="3"/>
<feature type="cross-link" description="Glycyl lysine isopeptide (Lys-Gly) (interchain with G-Cter in SUMO2)" evidence="17">
    <location>
        <position position="205"/>
    </location>
</feature>
<organism evidence="22 23">
    <name type="scientific">Toxoplasma gondii GAB2-2007-GAL-DOM2</name>
    <dbReference type="NCBI Taxonomy" id="1130820"/>
    <lineage>
        <taxon>Eukaryota</taxon>
        <taxon>Sar</taxon>
        <taxon>Alveolata</taxon>
        <taxon>Apicomplexa</taxon>
        <taxon>Conoidasida</taxon>
        <taxon>Coccidia</taxon>
        <taxon>Eucoccidiorida</taxon>
        <taxon>Eimeriorina</taxon>
        <taxon>Sarcocystidae</taxon>
        <taxon>Toxoplasma</taxon>
    </lineage>
</organism>
<evidence type="ECO:0000256" key="6">
    <source>
        <dbReference type="ARBA" id="ARBA00022723"/>
    </source>
</evidence>
<evidence type="ECO:0000256" key="10">
    <source>
        <dbReference type="ARBA" id="ARBA00022837"/>
    </source>
</evidence>
<feature type="region of interest" description="Disordered" evidence="20">
    <location>
        <begin position="1"/>
        <end position="27"/>
    </location>
</feature>
<dbReference type="GO" id="GO:0005524">
    <property type="term" value="F:ATP binding"/>
    <property type="evidence" value="ECO:0007669"/>
    <property type="project" value="UniProtKB-UniRule"/>
</dbReference>
<dbReference type="GO" id="GO:0004674">
    <property type="term" value="F:protein serine/threonine kinase activity"/>
    <property type="evidence" value="ECO:0007669"/>
    <property type="project" value="UniProtKB-KW"/>
</dbReference>
<dbReference type="PANTHER" id="PTHR24350">
    <property type="entry name" value="SERINE/THREONINE-PROTEIN KINASE IAL-RELATED"/>
    <property type="match status" value="1"/>
</dbReference>
<comment type="caution">
    <text evidence="22">The sequence shown here is derived from an EMBL/GenBank/DDBJ whole genome shotgun (WGS) entry which is preliminary data.</text>
</comment>
<dbReference type="EMBL" id="AHZU02001676">
    <property type="protein sequence ID" value="KFG30002.1"/>
    <property type="molecule type" value="Genomic_DNA"/>
</dbReference>
<keyword evidence="8 16" id="KW-0547">Nucleotide-binding</keyword>
<evidence type="ECO:0000313" key="22">
    <source>
        <dbReference type="EMBL" id="KFG30002.1"/>
    </source>
</evidence>
<dbReference type="Pfam" id="PF00069">
    <property type="entry name" value="Pkinase"/>
    <property type="match status" value="1"/>
</dbReference>
<keyword evidence="5 22" id="KW-0808">Transferase</keyword>
<comment type="catalytic activity">
    <reaction evidence="13">
        <text>L-threonyl-[protein] + ATP = O-phospho-L-threonyl-[protein] + ADP + H(+)</text>
        <dbReference type="Rhea" id="RHEA:46608"/>
        <dbReference type="Rhea" id="RHEA-COMP:11060"/>
        <dbReference type="Rhea" id="RHEA-COMP:11605"/>
        <dbReference type="ChEBI" id="CHEBI:15378"/>
        <dbReference type="ChEBI" id="CHEBI:30013"/>
        <dbReference type="ChEBI" id="CHEBI:30616"/>
        <dbReference type="ChEBI" id="CHEBI:61977"/>
        <dbReference type="ChEBI" id="CHEBI:456216"/>
        <dbReference type="EC" id="2.7.11.1"/>
    </reaction>
</comment>
<keyword evidence="11 16" id="KW-0067">ATP-binding</keyword>
<gene>
    <name evidence="22" type="ORF">TGDOM2_255710</name>
</gene>
<keyword evidence="7" id="KW-0677">Repeat</keyword>
<feature type="domain" description="Protein kinase" evidence="21">
    <location>
        <begin position="80"/>
        <end position="341"/>
    </location>
</feature>
<dbReference type="InterPro" id="IPR000719">
    <property type="entry name" value="Prot_kinase_dom"/>
</dbReference>
<dbReference type="InterPro" id="IPR011009">
    <property type="entry name" value="Kinase-like_dom_sf"/>
</dbReference>
<evidence type="ECO:0000256" key="9">
    <source>
        <dbReference type="ARBA" id="ARBA00022777"/>
    </source>
</evidence>
<evidence type="ECO:0000256" key="16">
    <source>
        <dbReference type="PIRSR" id="PIRSR630616-2"/>
    </source>
</evidence>
<comment type="subunit">
    <text evidence="2">Monomer.</text>
</comment>
<evidence type="ECO:0000256" key="11">
    <source>
        <dbReference type="ARBA" id="ARBA00022840"/>
    </source>
</evidence>
<feature type="compositionally biased region" description="Basic and acidic residues" evidence="20">
    <location>
        <begin position="1"/>
        <end position="20"/>
    </location>
</feature>
<evidence type="ECO:0000256" key="2">
    <source>
        <dbReference type="ARBA" id="ARBA00011245"/>
    </source>
</evidence>
<feature type="binding site" evidence="16 18">
    <location>
        <position position="109"/>
    </location>
    <ligand>
        <name>ATP</name>
        <dbReference type="ChEBI" id="CHEBI:30616"/>
    </ligand>
</feature>
<keyword evidence="9 22" id="KW-0418">Kinase</keyword>
<dbReference type="InterPro" id="IPR008271">
    <property type="entry name" value="Ser/Thr_kinase_AS"/>
</dbReference>
<dbReference type="SUPFAM" id="SSF56112">
    <property type="entry name" value="Protein kinase-like (PK-like)"/>
    <property type="match status" value="1"/>
</dbReference>
<name>A0A086JCY4_TOXGO</name>
<dbReference type="InterPro" id="IPR017441">
    <property type="entry name" value="Protein_kinase_ATP_BS"/>
</dbReference>
<comment type="catalytic activity">
    <reaction evidence="14">
        <text>L-seryl-[protein] + ATP = O-phospho-L-seryl-[protein] + ADP + H(+)</text>
        <dbReference type="Rhea" id="RHEA:17989"/>
        <dbReference type="Rhea" id="RHEA-COMP:9863"/>
        <dbReference type="Rhea" id="RHEA-COMP:11604"/>
        <dbReference type="ChEBI" id="CHEBI:15378"/>
        <dbReference type="ChEBI" id="CHEBI:29999"/>
        <dbReference type="ChEBI" id="CHEBI:30616"/>
        <dbReference type="ChEBI" id="CHEBI:83421"/>
        <dbReference type="ChEBI" id="CHEBI:456216"/>
        <dbReference type="EC" id="2.7.11.1"/>
    </reaction>
</comment>
<dbReference type="VEuPathDB" id="ToxoDB:TGDOM2_255710"/>